<dbReference type="InterPro" id="IPR012910">
    <property type="entry name" value="Plug_dom"/>
</dbReference>
<name>A0A3M6Q415_9BURK</name>
<feature type="domain" description="TonB-dependent receptor-like beta-barrel" evidence="12">
    <location>
        <begin position="202"/>
        <end position="649"/>
    </location>
</feature>
<evidence type="ECO:0000313" key="15">
    <source>
        <dbReference type="Proteomes" id="UP000267521"/>
    </source>
</evidence>
<comment type="subcellular location">
    <subcellularLocation>
        <location evidence="1 10">Cell outer membrane</location>
        <topology evidence="1 10">Multi-pass membrane protein</topology>
    </subcellularLocation>
</comment>
<protein>
    <submittedName>
        <fullName evidence="14">TonB-dependent receptor</fullName>
    </submittedName>
</protein>
<sequence length="682" mass="73244">MLAALAAQAQGAEQGAVDEAALQSLPAVNVTAKGYAAESAQTPVSTTEVDRAQLDRTAAANLGDALRGQAGLAVASDSAQGQNPVIRGLQKESVVLMVDGVRLNSAQPAGAIGSFLSLGLAERVEVVKGPASVLYGTGALGGAINVQLPQARFESGASLRTRVDYDSASKGWRGAGVGHFSQGDHALMLGASLARPDDYKAPQGRVARTGYDSKAFIGQYRFRLDAQQQLRLSAQRQQDSDVWYPGTSRPHPMPRVGQLTIHSPEQTRSLYEVGYSRRSGGERPLNMDVRLYRQEMARSIDAWASGLGRDMSQTRVTFATNGLDAKADWLAHPQHLLSIGLNAWQMKADPDSRSAMPPTFALQSNKPFHEGQLRAIGLYAQDDMQFGALKVLAGLRYDSVRGSAAAMNNGRITSGINRSDSAVSGSLGALYEITPLLRPYASVSRGFRAPDLRERYQSGPRQDGFYWAGSPHIAPEKALQFELGMKGDAEDVSYAVALWRNRISDYITGVQLSGPAAVRACGQPQAMACKQTVNLGHATLHGLDASVRWRLGGGHWLQAAYSHVRGTNNDLNEPLFNVPADSLSLGWEGRISPSLSLDATALLVKRQNRVATVFARGTENPTAGYGLLDVGASWRPHKQHTLRLGIKNVGDKRYHEHLAAGLPGRETPAPGRSLTLSWQGVF</sequence>
<dbReference type="GO" id="GO:0009279">
    <property type="term" value="C:cell outer membrane"/>
    <property type="evidence" value="ECO:0007669"/>
    <property type="project" value="UniProtKB-SubCell"/>
</dbReference>
<keyword evidence="3 10" id="KW-0813">Transport</keyword>
<accession>A0A3M6Q415</accession>
<dbReference type="PANTHER" id="PTHR30069:SF41">
    <property type="entry name" value="HEME_HEMOPEXIN UTILIZATION PROTEIN C"/>
    <property type="match status" value="1"/>
</dbReference>
<dbReference type="Pfam" id="PF00593">
    <property type="entry name" value="TonB_dep_Rec_b-barrel"/>
    <property type="match status" value="1"/>
</dbReference>
<comment type="caution">
    <text evidence="14">The sequence shown here is derived from an EMBL/GenBank/DDBJ whole genome shotgun (WGS) entry which is preliminary data.</text>
</comment>
<dbReference type="InterPro" id="IPR000531">
    <property type="entry name" value="Beta-barrel_TonB"/>
</dbReference>
<keyword evidence="4 10" id="KW-1134">Transmembrane beta strand</keyword>
<evidence type="ECO:0000256" key="5">
    <source>
        <dbReference type="ARBA" id="ARBA00022692"/>
    </source>
</evidence>
<keyword evidence="5 10" id="KW-0812">Transmembrane</keyword>
<dbReference type="InterPro" id="IPR036942">
    <property type="entry name" value="Beta-barrel_TonB_sf"/>
</dbReference>
<dbReference type="PROSITE" id="PS52016">
    <property type="entry name" value="TONB_DEPENDENT_REC_3"/>
    <property type="match status" value="1"/>
</dbReference>
<dbReference type="Gene3D" id="2.40.170.20">
    <property type="entry name" value="TonB-dependent receptor, beta-barrel domain"/>
    <property type="match status" value="1"/>
</dbReference>
<evidence type="ECO:0000256" key="9">
    <source>
        <dbReference type="ARBA" id="ARBA00023237"/>
    </source>
</evidence>
<dbReference type="GO" id="GO:0015344">
    <property type="term" value="F:siderophore uptake transmembrane transporter activity"/>
    <property type="evidence" value="ECO:0007669"/>
    <property type="project" value="TreeGrafter"/>
</dbReference>
<keyword evidence="8 14" id="KW-0675">Receptor</keyword>
<proteinExistence type="inferred from homology"/>
<evidence type="ECO:0000256" key="4">
    <source>
        <dbReference type="ARBA" id="ARBA00022452"/>
    </source>
</evidence>
<evidence type="ECO:0000256" key="7">
    <source>
        <dbReference type="ARBA" id="ARBA00023136"/>
    </source>
</evidence>
<dbReference type="AlphaFoldDB" id="A0A3M6Q415"/>
<evidence type="ECO:0000256" key="6">
    <source>
        <dbReference type="ARBA" id="ARBA00023077"/>
    </source>
</evidence>
<evidence type="ECO:0000256" key="3">
    <source>
        <dbReference type="ARBA" id="ARBA00022448"/>
    </source>
</evidence>
<dbReference type="EMBL" id="RDQM01000008">
    <property type="protein sequence ID" value="RMW97937.1"/>
    <property type="molecule type" value="Genomic_DNA"/>
</dbReference>
<evidence type="ECO:0000256" key="11">
    <source>
        <dbReference type="RuleBase" id="RU003357"/>
    </source>
</evidence>
<dbReference type="GO" id="GO:0044718">
    <property type="term" value="P:siderophore transmembrane transport"/>
    <property type="evidence" value="ECO:0007669"/>
    <property type="project" value="TreeGrafter"/>
</dbReference>
<evidence type="ECO:0000256" key="1">
    <source>
        <dbReference type="ARBA" id="ARBA00004571"/>
    </source>
</evidence>
<dbReference type="Gene3D" id="2.170.130.10">
    <property type="entry name" value="TonB-dependent receptor, plug domain"/>
    <property type="match status" value="1"/>
</dbReference>
<keyword evidence="9 10" id="KW-0998">Cell outer membrane</keyword>
<dbReference type="InterPro" id="IPR039426">
    <property type="entry name" value="TonB-dep_rcpt-like"/>
</dbReference>
<evidence type="ECO:0000256" key="2">
    <source>
        <dbReference type="ARBA" id="ARBA00009810"/>
    </source>
</evidence>
<comment type="similarity">
    <text evidence="2 10 11">Belongs to the TonB-dependent receptor family.</text>
</comment>
<organism evidence="14 15">
    <name type="scientific">Allofranklinella schreckenbergeri</name>
    <dbReference type="NCBI Taxonomy" id="1076744"/>
    <lineage>
        <taxon>Bacteria</taxon>
        <taxon>Pseudomonadati</taxon>
        <taxon>Pseudomonadota</taxon>
        <taxon>Betaproteobacteria</taxon>
        <taxon>Burkholderiales</taxon>
        <taxon>Comamonadaceae</taxon>
        <taxon>Allofranklinella</taxon>
    </lineage>
</organism>
<dbReference type="Proteomes" id="UP000267521">
    <property type="component" value="Unassembled WGS sequence"/>
</dbReference>
<dbReference type="SUPFAM" id="SSF56935">
    <property type="entry name" value="Porins"/>
    <property type="match status" value="1"/>
</dbReference>
<dbReference type="PANTHER" id="PTHR30069">
    <property type="entry name" value="TONB-DEPENDENT OUTER MEMBRANE RECEPTOR"/>
    <property type="match status" value="1"/>
</dbReference>
<evidence type="ECO:0000313" key="14">
    <source>
        <dbReference type="EMBL" id="RMW97937.1"/>
    </source>
</evidence>
<dbReference type="CDD" id="cd01347">
    <property type="entry name" value="ligand_gated_channel"/>
    <property type="match status" value="1"/>
</dbReference>
<reference evidence="14 15" key="1">
    <citation type="submission" date="2018-10" db="EMBL/GenBank/DDBJ databases">
        <title>Comamonadaceae CDC group NO-1 genome sequencing and assembly.</title>
        <authorList>
            <person name="Bernier A.-M."/>
            <person name="Bernard K."/>
        </authorList>
    </citation>
    <scope>NUCLEOTIDE SEQUENCE [LARGE SCALE GENOMIC DNA]</scope>
    <source>
        <strain evidence="14 15">NML970147</strain>
    </source>
</reference>
<gene>
    <name evidence="14" type="ORF">EBQ26_07545</name>
</gene>
<evidence type="ECO:0000259" key="13">
    <source>
        <dbReference type="Pfam" id="PF07715"/>
    </source>
</evidence>
<dbReference type="InterPro" id="IPR037066">
    <property type="entry name" value="Plug_dom_sf"/>
</dbReference>
<evidence type="ECO:0000256" key="8">
    <source>
        <dbReference type="ARBA" id="ARBA00023170"/>
    </source>
</evidence>
<keyword evidence="6 11" id="KW-0798">TonB box</keyword>
<dbReference type="Pfam" id="PF07715">
    <property type="entry name" value="Plug"/>
    <property type="match status" value="1"/>
</dbReference>
<keyword evidence="7 10" id="KW-0472">Membrane</keyword>
<evidence type="ECO:0000259" key="12">
    <source>
        <dbReference type="Pfam" id="PF00593"/>
    </source>
</evidence>
<evidence type="ECO:0000256" key="10">
    <source>
        <dbReference type="PROSITE-ProRule" id="PRU01360"/>
    </source>
</evidence>
<feature type="domain" description="TonB-dependent receptor plug" evidence="13">
    <location>
        <begin position="41"/>
        <end position="143"/>
    </location>
</feature>